<name>A0A7X0ZDQ1_9LIST</name>
<dbReference type="AlphaFoldDB" id="A0A7X0ZDQ1"/>
<evidence type="ECO:0000256" key="1">
    <source>
        <dbReference type="ARBA" id="ARBA00006479"/>
    </source>
</evidence>
<dbReference type="Pfam" id="PF00480">
    <property type="entry name" value="ROK"/>
    <property type="match status" value="1"/>
</dbReference>
<dbReference type="Proteomes" id="UP000559864">
    <property type="component" value="Unassembled WGS sequence"/>
</dbReference>
<dbReference type="InterPro" id="IPR043129">
    <property type="entry name" value="ATPase_NBD"/>
</dbReference>
<evidence type="ECO:0000313" key="2">
    <source>
        <dbReference type="EMBL" id="MBC2250569.1"/>
    </source>
</evidence>
<sequence>MNIQESVIGIDLGGTKILIGEVTRSGEVLNSKSYPSDTENQTKAVEVLLEALDDYTRTIGFVAEKQIGIGVGLVGRVDYKSGIWLEIEPGKTNPTPLAEILEAKTGLPVSLGNDVVCATMAEKQFGWGRETNDFIYLNVGTGLAAGFVVDGRITQGGHFNAGEIGHAVIDIHSNVVCGCGRRGCVERLASGLGIKEEALRHINDYPTSVLAENPAELTGKMVLHAAEQKDELAEKIVDNATLQLANLIMNLVRTTDPECVILGGGVTRNERFFQKIMDNLQSNTIRFVTKGVVRSKLEKDKVGLIGAAVVGMKLGDEGGKE</sequence>
<dbReference type="InterPro" id="IPR000600">
    <property type="entry name" value="ROK"/>
</dbReference>
<dbReference type="Gene3D" id="3.30.420.40">
    <property type="match status" value="2"/>
</dbReference>
<comment type="similarity">
    <text evidence="1">Belongs to the ROK (NagC/XylR) family.</text>
</comment>
<organism evidence="2 3">
    <name type="scientific">Listeria cossartiae subsp. cayugensis</name>
    <dbReference type="NCBI Taxonomy" id="2713505"/>
    <lineage>
        <taxon>Bacteria</taxon>
        <taxon>Bacillati</taxon>
        <taxon>Bacillota</taxon>
        <taxon>Bacilli</taxon>
        <taxon>Bacillales</taxon>
        <taxon>Listeriaceae</taxon>
        <taxon>Listeria</taxon>
        <taxon>Listeria cossartiae</taxon>
    </lineage>
</organism>
<dbReference type="EMBL" id="JAARZC010000003">
    <property type="protein sequence ID" value="MBC2250569.1"/>
    <property type="molecule type" value="Genomic_DNA"/>
</dbReference>
<reference evidence="2 3" key="1">
    <citation type="submission" date="2020-03" db="EMBL/GenBank/DDBJ databases">
        <title>Soil Listeria distribution.</title>
        <authorList>
            <person name="Liao J."/>
            <person name="Wiedmann M."/>
        </authorList>
    </citation>
    <scope>NUCLEOTIDE SEQUENCE [LARGE SCALE GENOMIC DNA]</scope>
    <source>
        <strain evidence="2 3">FSL L7-0123</strain>
    </source>
</reference>
<comment type="caution">
    <text evidence="2">The sequence shown here is derived from an EMBL/GenBank/DDBJ whole genome shotgun (WGS) entry which is preliminary data.</text>
</comment>
<dbReference type="PANTHER" id="PTHR18964">
    <property type="entry name" value="ROK (REPRESSOR, ORF, KINASE) FAMILY"/>
    <property type="match status" value="1"/>
</dbReference>
<evidence type="ECO:0000313" key="3">
    <source>
        <dbReference type="Proteomes" id="UP000559864"/>
    </source>
</evidence>
<dbReference type="PANTHER" id="PTHR18964:SF149">
    <property type="entry name" value="BIFUNCTIONAL UDP-N-ACETYLGLUCOSAMINE 2-EPIMERASE_N-ACETYLMANNOSAMINE KINASE"/>
    <property type="match status" value="1"/>
</dbReference>
<protein>
    <submittedName>
        <fullName evidence="2">ROK family protein</fullName>
    </submittedName>
</protein>
<proteinExistence type="inferred from homology"/>
<gene>
    <name evidence="2" type="ORF">HCB49_11270</name>
</gene>
<dbReference type="RefSeq" id="WP_185604989.1">
    <property type="nucleotide sequence ID" value="NZ_JAARZC010000003.1"/>
</dbReference>
<dbReference type="SUPFAM" id="SSF53067">
    <property type="entry name" value="Actin-like ATPase domain"/>
    <property type="match status" value="1"/>
</dbReference>
<accession>A0A7X0ZDQ1</accession>